<accession>A0A1T3NXT5</accession>
<dbReference type="STRING" id="159449.B4N89_11505"/>
<evidence type="ECO:0000313" key="2">
    <source>
        <dbReference type="EMBL" id="OPC81491.1"/>
    </source>
</evidence>
<keyword evidence="3" id="KW-1185">Reference proteome</keyword>
<proteinExistence type="predicted"/>
<evidence type="ECO:0000256" key="1">
    <source>
        <dbReference type="SAM" id="MobiDB-lite"/>
    </source>
</evidence>
<organism evidence="2 3">
    <name type="scientific">Embleya scabrispora</name>
    <dbReference type="NCBI Taxonomy" id="159449"/>
    <lineage>
        <taxon>Bacteria</taxon>
        <taxon>Bacillati</taxon>
        <taxon>Actinomycetota</taxon>
        <taxon>Actinomycetes</taxon>
        <taxon>Kitasatosporales</taxon>
        <taxon>Streptomycetaceae</taxon>
        <taxon>Embleya</taxon>
    </lineage>
</organism>
<dbReference type="SUPFAM" id="SSF52540">
    <property type="entry name" value="P-loop containing nucleoside triphosphate hydrolases"/>
    <property type="match status" value="1"/>
</dbReference>
<feature type="region of interest" description="Disordered" evidence="1">
    <location>
        <begin position="586"/>
        <end position="609"/>
    </location>
</feature>
<dbReference type="Gene3D" id="3.40.50.300">
    <property type="entry name" value="P-loop containing nucleotide triphosphate hydrolases"/>
    <property type="match status" value="1"/>
</dbReference>
<reference evidence="2 3" key="1">
    <citation type="submission" date="2017-03" db="EMBL/GenBank/DDBJ databases">
        <title>Draft genome sequence of Streptomyces scabrisporus NF3, endophyte isolated from Amphipterygium adstringens.</title>
        <authorList>
            <person name="Vazquez M."/>
            <person name="Ceapa C.D."/>
            <person name="Rodriguez Luna D."/>
            <person name="Sanchez Esquivel S."/>
        </authorList>
    </citation>
    <scope>NUCLEOTIDE SEQUENCE [LARGE SCALE GENOMIC DNA]</scope>
    <source>
        <strain evidence="2 3">NF3</strain>
    </source>
</reference>
<gene>
    <name evidence="2" type="ORF">B4N89_11505</name>
</gene>
<feature type="compositionally biased region" description="Low complexity" evidence="1">
    <location>
        <begin position="532"/>
        <end position="542"/>
    </location>
</feature>
<dbReference type="AlphaFoldDB" id="A0A1T3NXT5"/>
<sequence>MATAPLDQAAKHLTSRAAPLLPPWMVAAGLTIPAALAHDTIGTNPAATALIGAAGAGITVAAWSEASKRSPRLRAMATVSTGAASAYLTAATVAGPTSPNVALLQALGGGTLALWWNLRHALRNSGAESVSDGLFEMVGLARTQVVKGEVVGGEVRADLQLPAGELTPKDVQDRIPVLAGALRTSPAAIRVTPDRDDHSKVSLSVTPVDQLRKAIPYPGPQLPGQSIARPIRFGVYQDGRPMQVWLPGSDDRDEPRPLSHMAETGMTGAGKSESMVIVLTEVMTRSDVVVWVGDPSKGRQTLGDIRHGLDWCETTTTGVGAMLDVLVPVVKTRADLLGRLGYKQWVPECWTKHKIPLLLAHFEESSDSAVADHPNLVTAAKQARSAGVVLSVSLQRASYAGISTEVRSQFGTAFIFGAKNDEDASFMMDDRAKDAGASPEVWANTQPGCLYLQAPGVPVERWAVPGRVFRLPEPEDLRRLVTMYAPVRPQGVDKATAAVAGPRYAAYKASAAKRTAGEEPREPGPLRAALAEQPQAQAQANRPEADDVDGEAHDAVEEFGVRPGEDERPYVVDHESDLDAAANPDAELEEPSRVMQVSEPEFASSRSTEDALAEMATILDELRARGEAVCAPKDFPQARVGRHRSWVSRRLAELADSGREVAENPGGQLGSWLIIPRDDAFENYAA</sequence>
<dbReference type="InterPro" id="IPR027417">
    <property type="entry name" value="P-loop_NTPase"/>
</dbReference>
<feature type="region of interest" description="Disordered" evidence="1">
    <location>
        <begin position="532"/>
        <end position="552"/>
    </location>
</feature>
<name>A0A1T3NXT5_9ACTN</name>
<dbReference type="Proteomes" id="UP000190037">
    <property type="component" value="Unassembled WGS sequence"/>
</dbReference>
<dbReference type="EMBL" id="MWQN01000001">
    <property type="protein sequence ID" value="OPC81491.1"/>
    <property type="molecule type" value="Genomic_DNA"/>
</dbReference>
<protein>
    <recommendedName>
        <fullName evidence="4">FtsK domain-containing protein</fullName>
    </recommendedName>
</protein>
<comment type="caution">
    <text evidence="2">The sequence shown here is derived from an EMBL/GenBank/DDBJ whole genome shotgun (WGS) entry which is preliminary data.</text>
</comment>
<evidence type="ECO:0000313" key="3">
    <source>
        <dbReference type="Proteomes" id="UP000190037"/>
    </source>
</evidence>
<evidence type="ECO:0008006" key="4">
    <source>
        <dbReference type="Google" id="ProtNLM"/>
    </source>
</evidence>